<proteinExistence type="inferred from homology"/>
<keyword evidence="3" id="KW-0732">Signal</keyword>
<evidence type="ECO:0000256" key="4">
    <source>
        <dbReference type="ARBA" id="ARBA00023136"/>
    </source>
</evidence>
<dbReference type="InterPro" id="IPR012944">
    <property type="entry name" value="SusD_RagB_dom"/>
</dbReference>
<accession>A0A0Q1BH70</accession>
<evidence type="ECO:0000256" key="5">
    <source>
        <dbReference type="ARBA" id="ARBA00023237"/>
    </source>
</evidence>
<evidence type="ECO:0000259" key="7">
    <source>
        <dbReference type="Pfam" id="PF14322"/>
    </source>
</evidence>
<comment type="subcellular location">
    <subcellularLocation>
        <location evidence="1">Cell outer membrane</location>
    </subcellularLocation>
</comment>
<dbReference type="RefSeq" id="WP_055393986.1">
    <property type="nucleotide sequence ID" value="NZ_LCTZ01000002.1"/>
</dbReference>
<evidence type="ECO:0000259" key="6">
    <source>
        <dbReference type="Pfam" id="PF07980"/>
    </source>
</evidence>
<comment type="caution">
    <text evidence="8">The sequence shown here is derived from an EMBL/GenBank/DDBJ whole genome shotgun (WGS) entry which is preliminary data.</text>
</comment>
<dbReference type="STRING" id="346185.AAY42_07935"/>
<dbReference type="SUPFAM" id="SSF48452">
    <property type="entry name" value="TPR-like"/>
    <property type="match status" value="1"/>
</dbReference>
<dbReference type="Gene3D" id="1.25.40.390">
    <property type="match status" value="1"/>
</dbReference>
<keyword evidence="4" id="KW-0472">Membrane</keyword>
<dbReference type="EMBL" id="LCTZ01000002">
    <property type="protein sequence ID" value="KQC29818.1"/>
    <property type="molecule type" value="Genomic_DNA"/>
</dbReference>
<dbReference type="InterPro" id="IPR033985">
    <property type="entry name" value="SusD-like_N"/>
</dbReference>
<evidence type="ECO:0000256" key="3">
    <source>
        <dbReference type="ARBA" id="ARBA00022729"/>
    </source>
</evidence>
<evidence type="ECO:0008006" key="10">
    <source>
        <dbReference type="Google" id="ProtNLM"/>
    </source>
</evidence>
<dbReference type="Pfam" id="PF07980">
    <property type="entry name" value="SusD_RagB"/>
    <property type="match status" value="1"/>
</dbReference>
<evidence type="ECO:0000256" key="2">
    <source>
        <dbReference type="ARBA" id="ARBA00006275"/>
    </source>
</evidence>
<feature type="domain" description="SusD-like N-terminal" evidence="7">
    <location>
        <begin position="23"/>
        <end position="199"/>
    </location>
</feature>
<reference evidence="8 9" key="1">
    <citation type="submission" date="2015-04" db="EMBL/GenBank/DDBJ databases">
        <title>Complete genome of flavobacterium.</title>
        <authorList>
            <person name="Kwon Y.M."/>
            <person name="Kim S.-J."/>
        </authorList>
    </citation>
    <scope>NUCLEOTIDE SEQUENCE [LARGE SCALE GENOMIC DNA]</scope>
    <source>
        <strain evidence="8 9">DK169</strain>
    </source>
</reference>
<name>A0A0Q1BH70_9FLAO</name>
<evidence type="ECO:0000256" key="1">
    <source>
        <dbReference type="ARBA" id="ARBA00004442"/>
    </source>
</evidence>
<dbReference type="AlphaFoldDB" id="A0A0Q1BH70"/>
<keyword evidence="9" id="KW-1185">Reference proteome</keyword>
<dbReference type="OrthoDB" id="5694214at2"/>
<protein>
    <recommendedName>
        <fullName evidence="10">Carbohydrate-binding protein SusD</fullName>
    </recommendedName>
</protein>
<gene>
    <name evidence="8" type="ORF">AAY42_07935</name>
</gene>
<evidence type="ECO:0000313" key="9">
    <source>
        <dbReference type="Proteomes" id="UP000050827"/>
    </source>
</evidence>
<dbReference type="Pfam" id="PF14322">
    <property type="entry name" value="SusD-like_3"/>
    <property type="match status" value="1"/>
</dbReference>
<organism evidence="8 9">
    <name type="scientific">Flagellimonas eckloniae</name>
    <dbReference type="NCBI Taxonomy" id="346185"/>
    <lineage>
        <taxon>Bacteria</taxon>
        <taxon>Pseudomonadati</taxon>
        <taxon>Bacteroidota</taxon>
        <taxon>Flavobacteriia</taxon>
        <taxon>Flavobacteriales</taxon>
        <taxon>Flavobacteriaceae</taxon>
        <taxon>Flagellimonas</taxon>
    </lineage>
</organism>
<dbReference type="GO" id="GO:0009279">
    <property type="term" value="C:cell outer membrane"/>
    <property type="evidence" value="ECO:0007669"/>
    <property type="project" value="UniProtKB-SubCell"/>
</dbReference>
<keyword evidence="5" id="KW-0998">Cell outer membrane</keyword>
<sequence length="446" mass="49242">MKNITILLSVFAGILLSSCDDVLDVKPENYLFEEQLVTDDKSAQTSLVGVYTQLNGTYIHQFAEITTPLMDGSVIPGSTAAYYNEAASNGFEPSSGIINNIYENIYAVANSANATIKNVSGNTLVSEAESKRILGEAYFMRAFGHFEVLRLFGQFYDVSSAYGIVLKKELSTVANSQIARSSVQESYDFIVSDLDESIARNVIFSQNYYASSTTAKAYKANVLLYMGGEANYTEAIGLVDEVIASGEVTLEPNFEDIFSNGEANSEVIFTRVAAEGQSSKFSFYYQTAIKASDWIKDYLLDDPRAPYSYDDSNNRVKKIYTSEIGGGPRNFMRLAEVYLIKAECQARLNQLTEAEATLNIIRNRAYSGAAPALIYTTQQELLDLVFDEYVKELCFETGTVLSAAIRFGKLEEIKVDVTSPDQYILPIPVSELEANLVFGAQNPGYE</sequence>
<dbReference type="InterPro" id="IPR011990">
    <property type="entry name" value="TPR-like_helical_dom_sf"/>
</dbReference>
<dbReference type="Proteomes" id="UP000050827">
    <property type="component" value="Unassembled WGS sequence"/>
</dbReference>
<feature type="domain" description="RagB/SusD" evidence="6">
    <location>
        <begin position="317"/>
        <end position="397"/>
    </location>
</feature>
<evidence type="ECO:0000313" key="8">
    <source>
        <dbReference type="EMBL" id="KQC29818.1"/>
    </source>
</evidence>
<comment type="similarity">
    <text evidence="2">Belongs to the SusD family.</text>
</comment>
<dbReference type="PROSITE" id="PS51257">
    <property type="entry name" value="PROKAR_LIPOPROTEIN"/>
    <property type="match status" value="1"/>
</dbReference>